<keyword evidence="1" id="KW-1133">Transmembrane helix</keyword>
<reference evidence="3 4" key="1">
    <citation type="submission" date="2014-01" db="EMBL/GenBank/DDBJ databases">
        <title>Roseivivax halodurans JCM 10272 Genome Sequencing.</title>
        <authorList>
            <person name="Lai Q."/>
            <person name="Li G."/>
            <person name="Shao Z."/>
        </authorList>
    </citation>
    <scope>NUCLEOTIDE SEQUENCE [LARGE SCALE GENOMIC DNA]</scope>
    <source>
        <strain evidence="3 4">JCM 10272</strain>
    </source>
</reference>
<dbReference type="PATRIC" id="fig|1449350.3.peg.482"/>
<keyword evidence="4" id="KW-1185">Reference proteome</keyword>
<dbReference type="EMBL" id="JALZ01000001">
    <property type="protein sequence ID" value="ETX16693.1"/>
    <property type="molecule type" value="Genomic_DNA"/>
</dbReference>
<evidence type="ECO:0000256" key="1">
    <source>
        <dbReference type="SAM" id="Phobius"/>
    </source>
</evidence>
<feature type="transmembrane region" description="Helical" evidence="1">
    <location>
        <begin position="65"/>
        <end position="85"/>
    </location>
</feature>
<accession>X7ENE3</accession>
<comment type="caution">
    <text evidence="3">The sequence shown here is derived from an EMBL/GenBank/DDBJ whole genome shotgun (WGS) entry which is preliminary data.</text>
</comment>
<feature type="domain" description="Sodium symporter small subunit" evidence="2">
    <location>
        <begin position="21"/>
        <end position="97"/>
    </location>
</feature>
<evidence type="ECO:0000313" key="4">
    <source>
        <dbReference type="Proteomes" id="UP000022447"/>
    </source>
</evidence>
<dbReference type="OrthoDB" id="9797746at2"/>
<sequence>MVDHTQHSSARGSTRVTTDGKAYWKANVRLIIISLIIWAIVSFGFGILLRPLVSGIGVGGSDLGFWFAQQGSILVFLVLIFFYAWRMNSLDRKFGVDEE</sequence>
<dbReference type="STRING" id="1449350.OCH239_02385"/>
<evidence type="ECO:0000313" key="3">
    <source>
        <dbReference type="EMBL" id="ETX16693.1"/>
    </source>
</evidence>
<dbReference type="InterPro" id="IPR019886">
    <property type="entry name" value="Na_symporter_ssu"/>
</dbReference>
<dbReference type="AlphaFoldDB" id="X7ENE3"/>
<dbReference type="RefSeq" id="WP_084782045.1">
    <property type="nucleotide sequence ID" value="NZ_JALZ01000001.1"/>
</dbReference>
<dbReference type="Proteomes" id="UP000022447">
    <property type="component" value="Unassembled WGS sequence"/>
</dbReference>
<dbReference type="Pfam" id="PF13937">
    <property type="entry name" value="DUF4212"/>
    <property type="match status" value="1"/>
</dbReference>
<keyword evidence="1" id="KW-0812">Transmembrane</keyword>
<organism evidence="3 4">
    <name type="scientific">Roseivivax halodurans JCM 10272</name>
    <dbReference type="NCBI Taxonomy" id="1449350"/>
    <lineage>
        <taxon>Bacteria</taxon>
        <taxon>Pseudomonadati</taxon>
        <taxon>Pseudomonadota</taxon>
        <taxon>Alphaproteobacteria</taxon>
        <taxon>Rhodobacterales</taxon>
        <taxon>Roseobacteraceae</taxon>
        <taxon>Roseivivax</taxon>
    </lineage>
</organism>
<gene>
    <name evidence="3" type="ORF">OCH239_02385</name>
</gene>
<dbReference type="NCBIfam" id="TIGR03647">
    <property type="entry name" value="Na_symport_sm"/>
    <property type="match status" value="1"/>
</dbReference>
<name>X7ENE3_9RHOB</name>
<evidence type="ECO:0000259" key="2">
    <source>
        <dbReference type="Pfam" id="PF13937"/>
    </source>
</evidence>
<proteinExistence type="predicted"/>
<dbReference type="eggNOG" id="COG4327">
    <property type="taxonomic scope" value="Bacteria"/>
</dbReference>
<keyword evidence="1" id="KW-0472">Membrane</keyword>
<feature type="transmembrane region" description="Helical" evidence="1">
    <location>
        <begin position="30"/>
        <end position="53"/>
    </location>
</feature>
<protein>
    <submittedName>
        <fullName evidence="3">Membrane protein</fullName>
    </submittedName>
</protein>